<keyword evidence="1" id="KW-0732">Signal</keyword>
<dbReference type="EMBL" id="CALNXK010000034">
    <property type="protein sequence ID" value="CAH3120203.1"/>
    <property type="molecule type" value="Genomic_DNA"/>
</dbReference>
<keyword evidence="3" id="KW-1185">Reference proteome</keyword>
<protein>
    <submittedName>
        <fullName evidence="2">Uncharacterized protein</fullName>
    </submittedName>
</protein>
<accession>A0ABN8NS28</accession>
<comment type="caution">
    <text evidence="2">The sequence shown here is derived from an EMBL/GenBank/DDBJ whole genome shotgun (WGS) entry which is preliminary data.</text>
</comment>
<proteinExistence type="predicted"/>
<gene>
    <name evidence="2" type="ORF">PLOB_00027790</name>
</gene>
<evidence type="ECO:0000256" key="1">
    <source>
        <dbReference type="SAM" id="SignalP"/>
    </source>
</evidence>
<evidence type="ECO:0000313" key="2">
    <source>
        <dbReference type="EMBL" id="CAH3120203.1"/>
    </source>
</evidence>
<feature type="chain" id="PRO_5047478978" evidence="1">
    <location>
        <begin position="20"/>
        <end position="203"/>
    </location>
</feature>
<feature type="signal peptide" evidence="1">
    <location>
        <begin position="1"/>
        <end position="19"/>
    </location>
</feature>
<reference evidence="2 3" key="1">
    <citation type="submission" date="2022-05" db="EMBL/GenBank/DDBJ databases">
        <authorList>
            <consortium name="Genoscope - CEA"/>
            <person name="William W."/>
        </authorList>
    </citation>
    <scope>NUCLEOTIDE SEQUENCE [LARGE SCALE GENOMIC DNA]</scope>
</reference>
<organism evidence="2 3">
    <name type="scientific">Porites lobata</name>
    <dbReference type="NCBI Taxonomy" id="104759"/>
    <lineage>
        <taxon>Eukaryota</taxon>
        <taxon>Metazoa</taxon>
        <taxon>Cnidaria</taxon>
        <taxon>Anthozoa</taxon>
        <taxon>Hexacorallia</taxon>
        <taxon>Scleractinia</taxon>
        <taxon>Fungiina</taxon>
        <taxon>Poritidae</taxon>
        <taxon>Porites</taxon>
    </lineage>
</organism>
<dbReference type="Proteomes" id="UP001159405">
    <property type="component" value="Unassembled WGS sequence"/>
</dbReference>
<name>A0ABN8NS28_9CNID</name>
<sequence length="203" mass="22792">MDKFVSLLIFAAFLGLTCSFPSKEQEIDSEDADLETRSKVLCPELGLLEHYHVNLGASHIPCSQVTRKRAANLIQEFKKRELEYEMSEIERRGTACCSPGCNWLLSYLEIDSSVCVPNLSPRSFFPSNLIHRPLVYLPPPLFIQDSSGPPNPQEAPQNFLMKTSLLVSALDEMSKAFTFSPKTLTLLLVVSDVDHNINFSIKK</sequence>
<evidence type="ECO:0000313" key="3">
    <source>
        <dbReference type="Proteomes" id="UP001159405"/>
    </source>
</evidence>